<evidence type="ECO:0000256" key="8">
    <source>
        <dbReference type="ARBA" id="ARBA00063423"/>
    </source>
</evidence>
<dbReference type="SMART" id="SM00028">
    <property type="entry name" value="TPR"/>
    <property type="match status" value="3"/>
</dbReference>
<feature type="domain" description="SGTA homodimerisation" evidence="12">
    <location>
        <begin position="4"/>
        <end position="62"/>
    </location>
</feature>
<dbReference type="GO" id="GO:0060090">
    <property type="term" value="F:molecular adaptor activity"/>
    <property type="evidence" value="ECO:0007669"/>
    <property type="project" value="TreeGrafter"/>
</dbReference>
<dbReference type="InterPro" id="IPR047150">
    <property type="entry name" value="SGT"/>
</dbReference>
<dbReference type="InterPro" id="IPR032374">
    <property type="entry name" value="SGTA_dimer"/>
</dbReference>
<dbReference type="GO" id="GO:0042802">
    <property type="term" value="F:identical protein binding"/>
    <property type="evidence" value="ECO:0007669"/>
    <property type="project" value="UniProtKB-ARBA"/>
</dbReference>
<evidence type="ECO:0000256" key="11">
    <source>
        <dbReference type="PROSITE-ProRule" id="PRU00339"/>
    </source>
</evidence>
<dbReference type="Proteomes" id="UP000518266">
    <property type="component" value="Unassembled WGS sequence"/>
</dbReference>
<evidence type="ECO:0000256" key="7">
    <source>
        <dbReference type="ARBA" id="ARBA00058932"/>
    </source>
</evidence>
<dbReference type="InterPro" id="IPR011990">
    <property type="entry name" value="TPR-like_helical_dom_sf"/>
</dbReference>
<organism evidence="13 14">
    <name type="scientific">Dissostichus mawsoni</name>
    <name type="common">Antarctic cod</name>
    <dbReference type="NCBI Taxonomy" id="36200"/>
    <lineage>
        <taxon>Eukaryota</taxon>
        <taxon>Metazoa</taxon>
        <taxon>Chordata</taxon>
        <taxon>Craniata</taxon>
        <taxon>Vertebrata</taxon>
        <taxon>Euteleostomi</taxon>
        <taxon>Actinopterygii</taxon>
        <taxon>Neopterygii</taxon>
        <taxon>Teleostei</taxon>
        <taxon>Neoteleostei</taxon>
        <taxon>Acanthomorphata</taxon>
        <taxon>Eupercaria</taxon>
        <taxon>Perciformes</taxon>
        <taxon>Notothenioidei</taxon>
        <taxon>Nototheniidae</taxon>
        <taxon>Dissostichus</taxon>
    </lineage>
</organism>
<dbReference type="PANTHER" id="PTHR45831:SF1">
    <property type="entry name" value="SMALL GLUTAMINE-RICH TETRATRICOPEPTIDE REPEAT-CONTAINING PROTEIN BETA"/>
    <property type="match status" value="1"/>
</dbReference>
<evidence type="ECO:0000256" key="4">
    <source>
        <dbReference type="ARBA" id="ARBA00022803"/>
    </source>
</evidence>
<accession>A0A7J5YJP6</accession>
<dbReference type="PROSITE" id="PS50005">
    <property type="entry name" value="TPR"/>
    <property type="match status" value="2"/>
</dbReference>
<dbReference type="OrthoDB" id="2335338at2759"/>
<dbReference type="EMBL" id="JAAKFY010000012">
    <property type="protein sequence ID" value="KAF3849383.1"/>
    <property type="molecule type" value="Genomic_DNA"/>
</dbReference>
<evidence type="ECO:0000256" key="2">
    <source>
        <dbReference type="ARBA" id="ARBA00022553"/>
    </source>
</evidence>
<dbReference type="GO" id="GO:0006620">
    <property type="term" value="P:post-translational protein targeting to endoplasmic reticulum membrane"/>
    <property type="evidence" value="ECO:0007669"/>
    <property type="project" value="TreeGrafter"/>
</dbReference>
<evidence type="ECO:0000256" key="6">
    <source>
        <dbReference type="ARBA" id="ARBA00023186"/>
    </source>
</evidence>
<gene>
    <name evidence="13" type="ORF">F7725_015880</name>
</gene>
<dbReference type="GO" id="GO:0016020">
    <property type="term" value="C:membrane"/>
    <property type="evidence" value="ECO:0007669"/>
    <property type="project" value="TreeGrafter"/>
</dbReference>
<feature type="repeat" description="TPR" evidence="11">
    <location>
        <begin position="163"/>
        <end position="196"/>
    </location>
</feature>
<sequence>MAVEKRLAFSIVQFLRDQTHQGALNSDEQESLEVAIQCLETTFKIGSSDSHLAVPQPLTEIFLNSCLRMQYTIPETSPSPEDIERAEQLKNEGNNHMKEENYRCAVECYTKAIDLDLRNAVYYCNSKLGNYTEATGDCERAIGIDPTYSKAYGRMGSDKMRSVSLFCGCSLALTAMNKYPEAISFFKKALVLDPDNDTYKSNLKIAEQKQKEASSPIAAGLGFDMASLINNPAFISMAASVMQNQQVQQLMSGMMSNAVGGPAAGVGGLSDISSLIEAGQQFAQQIQQQNPELIEQLRNHIRSRSFSGSAEEHS</sequence>
<comment type="subunit">
    <text evidence="8">Homooligomerize.</text>
</comment>
<keyword evidence="6" id="KW-0143">Chaperone</keyword>
<dbReference type="FunFam" id="1.20.5.420:FF:000002">
    <property type="entry name" value="Small glutamine-rich tetratricopeptide repeat-containing protein alpha"/>
    <property type="match status" value="1"/>
</dbReference>
<protein>
    <recommendedName>
        <fullName evidence="9">Small glutamine-rich tetratricopeptide repeat-containing protein beta</fullName>
    </recommendedName>
    <alternativeName>
        <fullName evidence="10">Beta-SGT</fullName>
    </alternativeName>
</protein>
<dbReference type="Gene3D" id="1.25.40.10">
    <property type="entry name" value="Tetratricopeptide repeat domain"/>
    <property type="match status" value="2"/>
</dbReference>
<keyword evidence="14" id="KW-1185">Reference proteome</keyword>
<evidence type="ECO:0000256" key="10">
    <source>
        <dbReference type="ARBA" id="ARBA00079605"/>
    </source>
</evidence>
<dbReference type="GO" id="GO:0072380">
    <property type="term" value="C:TRC complex"/>
    <property type="evidence" value="ECO:0007669"/>
    <property type="project" value="TreeGrafter"/>
</dbReference>
<evidence type="ECO:0000313" key="13">
    <source>
        <dbReference type="EMBL" id="KAF3849383.1"/>
    </source>
</evidence>
<dbReference type="SUPFAM" id="SSF48452">
    <property type="entry name" value="TPR-like"/>
    <property type="match status" value="1"/>
</dbReference>
<name>A0A7J5YJP6_DISMA</name>
<keyword evidence="2" id="KW-0597">Phosphoprotein</keyword>
<dbReference type="Pfam" id="PF16546">
    <property type="entry name" value="SGTA_dimer"/>
    <property type="match status" value="1"/>
</dbReference>
<feature type="repeat" description="TPR" evidence="11">
    <location>
        <begin position="86"/>
        <end position="119"/>
    </location>
</feature>
<reference evidence="13 14" key="1">
    <citation type="submission" date="2020-03" db="EMBL/GenBank/DDBJ databases">
        <title>Dissostichus mawsoni Genome sequencing and assembly.</title>
        <authorList>
            <person name="Park H."/>
        </authorList>
    </citation>
    <scope>NUCLEOTIDE SEQUENCE [LARGE SCALE GENOMIC DNA]</scope>
    <source>
        <strain evidence="13">DM0001</strain>
        <tissue evidence="13">Muscle</tissue>
    </source>
</reference>
<dbReference type="Gene3D" id="1.20.5.420">
    <property type="entry name" value="Immunoglobulin FC, subunit C"/>
    <property type="match status" value="1"/>
</dbReference>
<evidence type="ECO:0000256" key="1">
    <source>
        <dbReference type="ARBA" id="ARBA00008175"/>
    </source>
</evidence>
<dbReference type="AlphaFoldDB" id="A0A7J5YJP6"/>
<comment type="function">
    <text evidence="7">Co-chaperone that binds directly to HSC70 and HSP70 and regulates their ATPase activity.</text>
</comment>
<evidence type="ECO:0000256" key="9">
    <source>
        <dbReference type="ARBA" id="ARBA00070478"/>
    </source>
</evidence>
<proteinExistence type="inferred from homology"/>
<comment type="similarity">
    <text evidence="1">Belongs to the SGT family.</text>
</comment>
<dbReference type="PANTHER" id="PTHR45831">
    <property type="entry name" value="LD24721P"/>
    <property type="match status" value="1"/>
</dbReference>
<dbReference type="FunFam" id="1.25.40.10:FF:000103">
    <property type="entry name" value="small glutamine-rich tetratricopeptide repeat-containing protein beta"/>
    <property type="match status" value="1"/>
</dbReference>
<evidence type="ECO:0000259" key="12">
    <source>
        <dbReference type="Pfam" id="PF16546"/>
    </source>
</evidence>
<dbReference type="InterPro" id="IPR019734">
    <property type="entry name" value="TPR_rpt"/>
</dbReference>
<evidence type="ECO:0000256" key="5">
    <source>
        <dbReference type="ARBA" id="ARBA00022990"/>
    </source>
</evidence>
<evidence type="ECO:0000256" key="3">
    <source>
        <dbReference type="ARBA" id="ARBA00022737"/>
    </source>
</evidence>
<keyword evidence="5" id="KW-0007">Acetylation</keyword>
<keyword evidence="4 11" id="KW-0802">TPR repeat</keyword>
<evidence type="ECO:0000313" key="14">
    <source>
        <dbReference type="Proteomes" id="UP000518266"/>
    </source>
</evidence>
<comment type="caution">
    <text evidence="13">The sequence shown here is derived from an EMBL/GenBank/DDBJ whole genome shotgun (WGS) entry which is preliminary data.</text>
</comment>
<keyword evidence="3" id="KW-0677">Repeat</keyword>